<dbReference type="Proteomes" id="UP001152888">
    <property type="component" value="Unassembled WGS sequence"/>
</dbReference>
<organism evidence="1 2">
    <name type="scientific">Acanthoscelides obtectus</name>
    <name type="common">Bean weevil</name>
    <name type="synonym">Bruchus obtectus</name>
    <dbReference type="NCBI Taxonomy" id="200917"/>
    <lineage>
        <taxon>Eukaryota</taxon>
        <taxon>Metazoa</taxon>
        <taxon>Ecdysozoa</taxon>
        <taxon>Arthropoda</taxon>
        <taxon>Hexapoda</taxon>
        <taxon>Insecta</taxon>
        <taxon>Pterygota</taxon>
        <taxon>Neoptera</taxon>
        <taxon>Endopterygota</taxon>
        <taxon>Coleoptera</taxon>
        <taxon>Polyphaga</taxon>
        <taxon>Cucujiformia</taxon>
        <taxon>Chrysomeloidea</taxon>
        <taxon>Chrysomelidae</taxon>
        <taxon>Bruchinae</taxon>
        <taxon>Bruchini</taxon>
        <taxon>Acanthoscelides</taxon>
    </lineage>
</organism>
<dbReference type="EMBL" id="CAKOFQ010007089">
    <property type="protein sequence ID" value="CAH1990482.1"/>
    <property type="molecule type" value="Genomic_DNA"/>
</dbReference>
<dbReference type="AlphaFoldDB" id="A0A9P0L9K2"/>
<comment type="caution">
    <text evidence="1">The sequence shown here is derived from an EMBL/GenBank/DDBJ whole genome shotgun (WGS) entry which is preliminary data.</text>
</comment>
<dbReference type="OrthoDB" id="6751300at2759"/>
<dbReference type="PANTHER" id="PTHR45913:SF19">
    <property type="entry name" value="LOW QUALITY PROTEIN: ZINC FINGER BED DOMAIN-CONTAINING PROTEIN 5-LIKE"/>
    <property type="match status" value="1"/>
</dbReference>
<proteinExistence type="predicted"/>
<evidence type="ECO:0000313" key="2">
    <source>
        <dbReference type="Proteomes" id="UP001152888"/>
    </source>
</evidence>
<reference evidence="1" key="1">
    <citation type="submission" date="2022-03" db="EMBL/GenBank/DDBJ databases">
        <authorList>
            <person name="Sayadi A."/>
        </authorList>
    </citation>
    <scope>NUCLEOTIDE SEQUENCE</scope>
</reference>
<sequence length="120" mass="13404">MGFYLIGEEPEPKPLCVICTEVLANSSLKPSLLRRHLETRHPDHKDKPIEYFKRKLEGYKNCSVSSYLSAFNADSKLALETSYRVSFRIARSGKAHTVAENLIGPCAKDIAMCMLGEKAA</sequence>
<dbReference type="PANTHER" id="PTHR45913">
    <property type="entry name" value="EPM2A-INTERACTING PROTEIN 1"/>
    <property type="match status" value="1"/>
</dbReference>
<protein>
    <submittedName>
        <fullName evidence="1">Uncharacterized protein</fullName>
    </submittedName>
</protein>
<accession>A0A9P0L9K2</accession>
<evidence type="ECO:0000313" key="1">
    <source>
        <dbReference type="EMBL" id="CAH1990482.1"/>
    </source>
</evidence>
<keyword evidence="2" id="KW-1185">Reference proteome</keyword>
<name>A0A9P0L9K2_ACAOB</name>
<gene>
    <name evidence="1" type="ORF">ACAOBT_LOCUS19691</name>
</gene>